<evidence type="ECO:0000313" key="2">
    <source>
        <dbReference type="EMBL" id="KAF1922416.1"/>
    </source>
</evidence>
<evidence type="ECO:0000313" key="3">
    <source>
        <dbReference type="Proteomes" id="UP000800082"/>
    </source>
</evidence>
<proteinExistence type="predicted"/>
<accession>A0A6A5R6Q6</accession>
<dbReference type="Proteomes" id="UP000800082">
    <property type="component" value="Unassembled WGS sequence"/>
</dbReference>
<feature type="domain" description="Heterokaryon incompatibility" evidence="1">
    <location>
        <begin position="69"/>
        <end position="244"/>
    </location>
</feature>
<dbReference type="GeneID" id="54352208"/>
<dbReference type="InterPro" id="IPR010730">
    <property type="entry name" value="HET"/>
</dbReference>
<dbReference type="AlphaFoldDB" id="A0A6A5R6Q6"/>
<dbReference type="OrthoDB" id="3553147at2759"/>
<sequence length="671" mass="76678">MLSLCLSRSYSSIRGPHQLYTPLKENQIRLLRLHAGTPDSQIACQLHIVDLLAYEDIAAESKIEGWERFDAISYVWGDRKQVVEISCASSISPPIAFPALISPGDGVSISVTANLVDALRRFRDPLRAQIIWADALCINQRDNYERAAQVKLMGLIYFKARRVRVWLGQDNEIEEQYQVHHAIQLIKEYSRLYESCRPDPGGQKLGVLSKGLFKDPESMQRSHWASLRRLLERPWFTRVWVVQELGLSRYAEFYCGTYTFNRNELDNFERVLMHSKTGLSIWNDLDLQIIHLGEDYWRSAWSNIRIELGEDAQEAETFFDILRSARGLQCTERKDLIYAFLGHPSAFKRQLCDVDPYFWYPTNYYQNRRTIIAPNYSTSYRFPELCKDLAFAAIKEFNIGLNVLASIAHSERTIDLKVASWIPRWDLMDKPAKFLGSGIYYAASKGLSNTAFTIRTSRISPMRPKLSFKALRLGTIWVALRPPTTVTPEHLAKTLAELLGDIPRRGDVSYISPPSISSYPYEDAFLTALATTMTAGLTSGPDMYAVPADEHTDHHLNTFKAYYRRQQAIDEDRLPNPEDDEAADFFAGELNRAARWRVVFLTRNGRFGLGPVVSDFLDEVWLPMGAKMPFVLRPTGRGTYKLLGQVFIYGIMRGEAVQGRSEVDFESVVLE</sequence>
<dbReference type="RefSeq" id="XP_033442669.1">
    <property type="nucleotide sequence ID" value="XM_033594540.1"/>
</dbReference>
<name>A0A6A5R6Q6_9PLEO</name>
<dbReference type="PANTHER" id="PTHR24148:SF64">
    <property type="entry name" value="HETEROKARYON INCOMPATIBILITY DOMAIN-CONTAINING PROTEIN"/>
    <property type="match status" value="1"/>
</dbReference>
<organism evidence="2 3">
    <name type="scientific">Didymella exigua CBS 183.55</name>
    <dbReference type="NCBI Taxonomy" id="1150837"/>
    <lineage>
        <taxon>Eukaryota</taxon>
        <taxon>Fungi</taxon>
        <taxon>Dikarya</taxon>
        <taxon>Ascomycota</taxon>
        <taxon>Pezizomycotina</taxon>
        <taxon>Dothideomycetes</taxon>
        <taxon>Pleosporomycetidae</taxon>
        <taxon>Pleosporales</taxon>
        <taxon>Pleosporineae</taxon>
        <taxon>Didymellaceae</taxon>
        <taxon>Didymella</taxon>
    </lineage>
</organism>
<dbReference type="EMBL" id="ML979027">
    <property type="protein sequence ID" value="KAF1922416.1"/>
    <property type="molecule type" value="Genomic_DNA"/>
</dbReference>
<keyword evidence="3" id="KW-1185">Reference proteome</keyword>
<dbReference type="Pfam" id="PF26639">
    <property type="entry name" value="Het-6_barrel"/>
    <property type="match status" value="1"/>
</dbReference>
<reference evidence="2" key="1">
    <citation type="journal article" date="2020" name="Stud. Mycol.">
        <title>101 Dothideomycetes genomes: a test case for predicting lifestyles and emergence of pathogens.</title>
        <authorList>
            <person name="Haridas S."/>
            <person name="Albert R."/>
            <person name="Binder M."/>
            <person name="Bloem J."/>
            <person name="Labutti K."/>
            <person name="Salamov A."/>
            <person name="Andreopoulos B."/>
            <person name="Baker S."/>
            <person name="Barry K."/>
            <person name="Bills G."/>
            <person name="Bluhm B."/>
            <person name="Cannon C."/>
            <person name="Castanera R."/>
            <person name="Culley D."/>
            <person name="Daum C."/>
            <person name="Ezra D."/>
            <person name="Gonzalez J."/>
            <person name="Henrissat B."/>
            <person name="Kuo A."/>
            <person name="Liang C."/>
            <person name="Lipzen A."/>
            <person name="Lutzoni F."/>
            <person name="Magnuson J."/>
            <person name="Mondo S."/>
            <person name="Nolan M."/>
            <person name="Ohm R."/>
            <person name="Pangilinan J."/>
            <person name="Park H.-J."/>
            <person name="Ramirez L."/>
            <person name="Alfaro M."/>
            <person name="Sun H."/>
            <person name="Tritt A."/>
            <person name="Yoshinaga Y."/>
            <person name="Zwiers L.-H."/>
            <person name="Turgeon B."/>
            <person name="Goodwin S."/>
            <person name="Spatafora J."/>
            <person name="Crous P."/>
            <person name="Grigoriev I."/>
        </authorList>
    </citation>
    <scope>NUCLEOTIDE SEQUENCE</scope>
    <source>
        <strain evidence="2">CBS 183.55</strain>
    </source>
</reference>
<dbReference type="InterPro" id="IPR052895">
    <property type="entry name" value="HetReg/Transcr_Mod"/>
</dbReference>
<dbReference type="PANTHER" id="PTHR24148">
    <property type="entry name" value="ANKYRIN REPEAT DOMAIN-CONTAINING PROTEIN 39 HOMOLOG-RELATED"/>
    <property type="match status" value="1"/>
</dbReference>
<evidence type="ECO:0000259" key="1">
    <source>
        <dbReference type="Pfam" id="PF06985"/>
    </source>
</evidence>
<gene>
    <name evidence="2" type="ORF">M421DRAFT_426919</name>
</gene>
<protein>
    <recommendedName>
        <fullName evidence="1">Heterokaryon incompatibility domain-containing protein</fullName>
    </recommendedName>
</protein>
<dbReference type="Pfam" id="PF06985">
    <property type="entry name" value="HET"/>
    <property type="match status" value="1"/>
</dbReference>